<keyword evidence="3" id="KW-0614">Plasmid</keyword>
<evidence type="ECO:0000313" key="2">
    <source>
        <dbReference type="EMBL" id="KTC65065.1"/>
    </source>
</evidence>
<dbReference type="RefSeq" id="WP_058462663.1">
    <property type="nucleotide sequence ID" value="NZ_CAAAHS010000009.1"/>
</dbReference>
<dbReference type="SUPFAM" id="SSF55166">
    <property type="entry name" value="Hedgehog/DD-peptidase"/>
    <property type="match status" value="1"/>
</dbReference>
<feature type="domain" description="Peptidase M15C" evidence="1">
    <location>
        <begin position="135"/>
        <end position="213"/>
    </location>
</feature>
<proteinExistence type="predicted"/>
<organism evidence="2 4">
    <name type="scientific">Legionella adelaidensis</name>
    <dbReference type="NCBI Taxonomy" id="45056"/>
    <lineage>
        <taxon>Bacteria</taxon>
        <taxon>Pseudomonadati</taxon>
        <taxon>Pseudomonadota</taxon>
        <taxon>Gammaproteobacteria</taxon>
        <taxon>Legionellales</taxon>
        <taxon>Legionellaceae</taxon>
        <taxon>Legionella</taxon>
    </lineage>
</organism>
<dbReference type="AlphaFoldDB" id="A0A0W0R267"/>
<dbReference type="CDD" id="cd14845">
    <property type="entry name" value="L-Ala-D-Glu_peptidase_like"/>
    <property type="match status" value="1"/>
</dbReference>
<dbReference type="Proteomes" id="UP000281170">
    <property type="component" value="Plasmid 13"/>
</dbReference>
<dbReference type="Pfam" id="PF13539">
    <property type="entry name" value="Peptidase_M15_4"/>
    <property type="match status" value="1"/>
</dbReference>
<dbReference type="KEGG" id="ladl:NCTC12735_01045"/>
<dbReference type="EMBL" id="LNKA01000010">
    <property type="protein sequence ID" value="KTC65065.1"/>
    <property type="molecule type" value="Genomic_DNA"/>
</dbReference>
<dbReference type="Proteomes" id="UP000054859">
    <property type="component" value="Unassembled WGS sequence"/>
</dbReference>
<evidence type="ECO:0000313" key="4">
    <source>
        <dbReference type="Proteomes" id="UP000054859"/>
    </source>
</evidence>
<reference evidence="2 4" key="1">
    <citation type="submission" date="2015-11" db="EMBL/GenBank/DDBJ databases">
        <title>Identification of large and diverse effector repertoires of 38 Legionella species.</title>
        <authorList>
            <person name="Burstein D."/>
            <person name="Amaro F."/>
            <person name="Zusman T."/>
            <person name="Lifshitz Z."/>
            <person name="Cohen O."/>
            <person name="Gilbert J.A."/>
            <person name="Pupko T."/>
            <person name="Shuman H.A."/>
            <person name="Segal G."/>
        </authorList>
    </citation>
    <scope>NUCLEOTIDE SEQUENCE [LARGE SCALE GENOMIC DNA]</scope>
    <source>
        <strain evidence="2 4">1762-AUS-E</strain>
    </source>
</reference>
<evidence type="ECO:0000313" key="3">
    <source>
        <dbReference type="EMBL" id="VEH85415.1"/>
    </source>
</evidence>
<dbReference type="GO" id="GO:0008233">
    <property type="term" value="F:peptidase activity"/>
    <property type="evidence" value="ECO:0007669"/>
    <property type="project" value="InterPro"/>
</dbReference>
<dbReference type="EMBL" id="LR134422">
    <property type="protein sequence ID" value="VEH85415.1"/>
    <property type="molecule type" value="Genomic_DNA"/>
</dbReference>
<accession>A0A0W0R267</accession>
<protein>
    <submittedName>
        <fullName evidence="3">Uncharacterized protein conserved in bacteria</fullName>
    </submittedName>
</protein>
<dbReference type="OrthoDB" id="9799970at2"/>
<geneLocation type="plasmid" evidence="3 5">
    <name>13</name>
</geneLocation>
<gene>
    <name evidence="2" type="ORF">Lade_1588</name>
    <name evidence="3" type="ORF">NCTC12735_01045</name>
</gene>
<dbReference type="Gene3D" id="3.30.1380.10">
    <property type="match status" value="1"/>
</dbReference>
<reference evidence="3 5" key="2">
    <citation type="submission" date="2018-12" db="EMBL/GenBank/DDBJ databases">
        <authorList>
            <consortium name="Pathogen Informatics"/>
        </authorList>
    </citation>
    <scope>NUCLEOTIDE SEQUENCE [LARGE SCALE GENOMIC DNA]</scope>
    <source>
        <strain evidence="3 5">NCTC12735</strain>
        <plasmid evidence="5">13</plasmid>
    </source>
</reference>
<evidence type="ECO:0000313" key="5">
    <source>
        <dbReference type="Proteomes" id="UP000281170"/>
    </source>
</evidence>
<dbReference type="InterPro" id="IPR039561">
    <property type="entry name" value="Peptidase_M15C"/>
</dbReference>
<keyword evidence="4" id="KW-1185">Reference proteome</keyword>
<dbReference type="InterPro" id="IPR009045">
    <property type="entry name" value="Zn_M74/Hedgehog-like"/>
</dbReference>
<sequence length="224" mass="26123">MRIVFYAISYIALPFSLTIFSNNTMSSQSNIQPISLGTEQKMRLYTWKPSCPISLSDLREVYVPFWGFDNKKHRGVLIVNKELAEEVVDIFTAIYEAKFPISRMEMIEEYKGNDEKSMAANNTSSFNCRERTSKRGEYSQHSYGRAIDINPLLNPYVSQNGVLPVEALQYANRRQNFPGKIDKKSIVYKVFTQYGWDWGGNWHNLKDYQHFEKRANNKKRNPYG</sequence>
<evidence type="ECO:0000259" key="1">
    <source>
        <dbReference type="Pfam" id="PF13539"/>
    </source>
</evidence>
<name>A0A0W0R267_9GAMM</name>
<dbReference type="PATRIC" id="fig|45056.6.peg.1639"/>